<evidence type="ECO:0000256" key="1">
    <source>
        <dbReference type="ARBA" id="ARBA00023015"/>
    </source>
</evidence>
<dbReference type="Proteomes" id="UP000017184">
    <property type="component" value="Chromosome"/>
</dbReference>
<dbReference type="Pfam" id="PF00196">
    <property type="entry name" value="GerE"/>
    <property type="match status" value="1"/>
</dbReference>
<evidence type="ECO:0000259" key="4">
    <source>
        <dbReference type="PROSITE" id="PS50043"/>
    </source>
</evidence>
<evidence type="ECO:0000256" key="2">
    <source>
        <dbReference type="ARBA" id="ARBA00023125"/>
    </source>
</evidence>
<dbReference type="EMBL" id="CP004885">
    <property type="protein sequence ID" value="AGX87463.1"/>
    <property type="molecule type" value="Genomic_DNA"/>
</dbReference>
<keyword evidence="6" id="KW-1185">Reference proteome</keyword>
<proteinExistence type="predicted"/>
<dbReference type="KEGG" id="cbx:Cenrod_1376"/>
<name>U5NB55_9BURK</name>
<dbReference type="Gene3D" id="1.10.10.10">
    <property type="entry name" value="Winged helix-like DNA-binding domain superfamily/Winged helix DNA-binding domain"/>
    <property type="match status" value="1"/>
</dbReference>
<evidence type="ECO:0000256" key="3">
    <source>
        <dbReference type="ARBA" id="ARBA00023163"/>
    </source>
</evidence>
<dbReference type="PROSITE" id="PS50043">
    <property type="entry name" value="HTH_LUXR_2"/>
    <property type="match status" value="1"/>
</dbReference>
<gene>
    <name evidence="5" type="ORF">Cenrod_1376</name>
</gene>
<dbReference type="InterPro" id="IPR016032">
    <property type="entry name" value="Sig_transdc_resp-reg_C-effctor"/>
</dbReference>
<dbReference type="eggNOG" id="COG2197">
    <property type="taxonomic scope" value="Bacteria"/>
</dbReference>
<reference evidence="5 6" key="1">
    <citation type="journal article" date="2013" name="Genome Biol.">
        <title>Genomic analysis reveals key aspects of prokaryotic symbiosis in the phototrophic consortium "Chlorochromatium aggregatum".</title>
        <authorList>
            <person name="Liu Z."/>
            <person name="Muller J."/>
            <person name="Li T."/>
            <person name="Alvey R.M."/>
            <person name="Vogl K."/>
            <person name="Frigaard N.U."/>
            <person name="Rockwell N.C."/>
            <person name="Boyd E.S."/>
            <person name="Tomsho L.P."/>
            <person name="Schuster S.C."/>
            <person name="Henke P."/>
            <person name="Rohde M."/>
            <person name="Overmann J."/>
            <person name="Bryant D.A."/>
        </authorList>
    </citation>
    <scope>NUCLEOTIDE SEQUENCE [LARGE SCALE GENOMIC DNA]</scope>
    <source>
        <strain evidence="5">CR</strain>
    </source>
</reference>
<dbReference type="HOGENOM" id="CLU_072786_3_0_4"/>
<dbReference type="PANTHER" id="PTHR44688">
    <property type="entry name" value="DNA-BINDING TRANSCRIPTIONAL ACTIVATOR DEVR_DOSR"/>
    <property type="match status" value="1"/>
</dbReference>
<keyword evidence="1" id="KW-0805">Transcription regulation</keyword>
<dbReference type="CDD" id="cd06170">
    <property type="entry name" value="LuxR_C_like"/>
    <property type="match status" value="1"/>
</dbReference>
<keyword evidence="2 5" id="KW-0238">DNA-binding</keyword>
<dbReference type="InterPro" id="IPR000792">
    <property type="entry name" value="Tscrpt_reg_LuxR_C"/>
</dbReference>
<dbReference type="InterPro" id="IPR036388">
    <property type="entry name" value="WH-like_DNA-bd_sf"/>
</dbReference>
<dbReference type="PRINTS" id="PR00038">
    <property type="entry name" value="HTHLUXR"/>
</dbReference>
<dbReference type="PANTHER" id="PTHR44688:SF16">
    <property type="entry name" value="DNA-BINDING TRANSCRIPTIONAL ACTIVATOR DEVR_DOSR"/>
    <property type="match status" value="1"/>
</dbReference>
<dbReference type="SMART" id="SM00421">
    <property type="entry name" value="HTH_LUXR"/>
    <property type="match status" value="1"/>
</dbReference>
<organism evidence="5 6">
    <name type="scientific">Candidatus Symbiobacter mobilis CR</name>
    <dbReference type="NCBI Taxonomy" id="946483"/>
    <lineage>
        <taxon>Bacteria</taxon>
        <taxon>Pseudomonadati</taxon>
        <taxon>Pseudomonadota</taxon>
        <taxon>Betaproteobacteria</taxon>
        <taxon>Burkholderiales</taxon>
        <taxon>Comamonadaceae</taxon>
    </lineage>
</organism>
<dbReference type="PROSITE" id="PS00622">
    <property type="entry name" value="HTH_LUXR_1"/>
    <property type="match status" value="1"/>
</dbReference>
<dbReference type="SUPFAM" id="SSF46894">
    <property type="entry name" value="C-terminal effector domain of the bipartite response regulators"/>
    <property type="match status" value="1"/>
</dbReference>
<dbReference type="AlphaFoldDB" id="U5NB55"/>
<dbReference type="GO" id="GO:0003677">
    <property type="term" value="F:DNA binding"/>
    <property type="evidence" value="ECO:0007669"/>
    <property type="project" value="UniProtKB-KW"/>
</dbReference>
<evidence type="ECO:0000313" key="6">
    <source>
        <dbReference type="Proteomes" id="UP000017184"/>
    </source>
</evidence>
<evidence type="ECO:0000313" key="5">
    <source>
        <dbReference type="EMBL" id="AGX87463.1"/>
    </source>
</evidence>
<keyword evidence="3" id="KW-0804">Transcription</keyword>
<sequence length="258" mass="28852">MPDPASSASVAWRDYPRCIAGAARVRTHRDLLDWLQGDFRSFLPHDVLLAAWGDYGAGERFLIHDILSPHERARTQNVQPQEINETLRALYAAWCAAGRLPVIDPPRVAKMGGEQWPAVLGGYVEIVPAMLVHGHSDKRHQYDCLYVALRWQGKFAEQDRETMLVLTPVVDAALRQVELLASQRLAAAEISGREIPALSDREREVLHWVMVGKTNVEIGLILQISEFTVKNHLKRIFSKLAVSNRAQAVGKLRSIGGL</sequence>
<dbReference type="InterPro" id="IPR017470">
    <property type="entry name" value="Tscrpt_reg_EpsA"/>
</dbReference>
<dbReference type="RefSeq" id="WP_022772812.1">
    <property type="nucleotide sequence ID" value="NC_022576.1"/>
</dbReference>
<accession>U5NB55</accession>
<protein>
    <submittedName>
        <fullName evidence="5">DNA-binding HTH domain protein</fullName>
    </submittedName>
</protein>
<feature type="domain" description="HTH luxR-type" evidence="4">
    <location>
        <begin position="191"/>
        <end position="256"/>
    </location>
</feature>
<dbReference type="STRING" id="946483.Cenrod_1376"/>
<dbReference type="NCBIfam" id="TIGR03020">
    <property type="entry name" value="EpsA"/>
    <property type="match status" value="1"/>
</dbReference>
<dbReference type="OrthoDB" id="135231at2"/>
<dbReference type="GO" id="GO:0006355">
    <property type="term" value="P:regulation of DNA-templated transcription"/>
    <property type="evidence" value="ECO:0007669"/>
    <property type="project" value="InterPro"/>
</dbReference>